<dbReference type="Proteomes" id="UP001217838">
    <property type="component" value="Unassembled WGS sequence"/>
</dbReference>
<proteinExistence type="predicted"/>
<dbReference type="RefSeq" id="WP_272007183.1">
    <property type="nucleotide sequence ID" value="NZ_JAQNDN010000022.1"/>
</dbReference>
<dbReference type="EMBL" id="JAQNDN010000022">
    <property type="protein sequence ID" value="MDC0673738.1"/>
    <property type="molecule type" value="Genomic_DNA"/>
</dbReference>
<reference evidence="1 2" key="1">
    <citation type="submission" date="2022-11" db="EMBL/GenBank/DDBJ databases">
        <title>Minimal conservation of predation-associated metabolite biosynthetic gene clusters underscores biosynthetic potential of Myxococcota including descriptions for ten novel species: Archangium lansinium sp. nov., Myxococcus landrumus sp. nov., Nannocystis bai.</title>
        <authorList>
            <person name="Ahearne A."/>
            <person name="Stevens C."/>
            <person name="Dowd S."/>
        </authorList>
    </citation>
    <scope>NUCLEOTIDE SEQUENCE [LARGE SCALE GENOMIC DNA]</scope>
    <source>
        <strain evidence="1 2">NCELM</strain>
    </source>
</reference>
<accession>A0ABT5BHY8</accession>
<name>A0ABT5BHY8_9BACT</name>
<organism evidence="1 2">
    <name type="scientific">Nannocystis radixulma</name>
    <dbReference type="NCBI Taxonomy" id="2995305"/>
    <lineage>
        <taxon>Bacteria</taxon>
        <taxon>Pseudomonadati</taxon>
        <taxon>Myxococcota</taxon>
        <taxon>Polyangia</taxon>
        <taxon>Nannocystales</taxon>
        <taxon>Nannocystaceae</taxon>
        <taxon>Nannocystis</taxon>
    </lineage>
</organism>
<sequence>MTKGGGLRFLTAEKKGDAPTRIVNSIVWGNTAMIDPAIELMADPDIMTPVLLELDATAIEGGCAPNPLLVCDSVFTDPPGFVDLAAGDVRLTPDSPLKDVGDDALVLADAVDLDADGDLTEALPLDLEGFPRIVGAAVDPGAHEIQ</sequence>
<comment type="caution">
    <text evidence="1">The sequence shown here is derived from an EMBL/GenBank/DDBJ whole genome shotgun (WGS) entry which is preliminary data.</text>
</comment>
<keyword evidence="2" id="KW-1185">Reference proteome</keyword>
<gene>
    <name evidence="1" type="ORF">POL58_38690</name>
</gene>
<evidence type="ECO:0000313" key="1">
    <source>
        <dbReference type="EMBL" id="MDC0673738.1"/>
    </source>
</evidence>
<evidence type="ECO:0000313" key="2">
    <source>
        <dbReference type="Proteomes" id="UP001217838"/>
    </source>
</evidence>
<protein>
    <submittedName>
        <fullName evidence="1">Uncharacterized protein</fullName>
    </submittedName>
</protein>